<evidence type="ECO:0008006" key="3">
    <source>
        <dbReference type="Google" id="ProtNLM"/>
    </source>
</evidence>
<sequence>MIEFEEKERCPDCGVMAVEEHHKMRICGNCGEVIGR</sequence>
<evidence type="ECO:0000313" key="1">
    <source>
        <dbReference type="EMBL" id="CAI4043411.1"/>
    </source>
</evidence>
<reference evidence="1" key="1">
    <citation type="submission" date="2022-10" db="EMBL/GenBank/DDBJ databases">
        <authorList>
            <person name="Bize A."/>
        </authorList>
    </citation>
    <scope>NUCLEOTIDE SEQUENCE [LARGE SCALE GENOMIC DNA]</scope>
</reference>
<dbReference type="Proteomes" id="UP001531446">
    <property type="component" value="Segment"/>
</dbReference>
<name>A0ABM9HVK9_9VIRU</name>
<organism evidence="1 2">
    <name type="scientific">uncultured archaeal virus</name>
    <dbReference type="NCBI Taxonomy" id="1960247"/>
    <lineage>
        <taxon>Viruses</taxon>
        <taxon>environmental samples</taxon>
    </lineage>
</organism>
<keyword evidence="2" id="KW-1185">Reference proteome</keyword>
<accession>A0ABM9HVK9</accession>
<protein>
    <recommendedName>
        <fullName evidence="3">30S ribosomal protein S27ae</fullName>
    </recommendedName>
</protein>
<proteinExistence type="predicted"/>
<gene>
    <name evidence="1" type="ORF">CTG158_LOCUS47</name>
</gene>
<evidence type="ECO:0000313" key="2">
    <source>
        <dbReference type="Proteomes" id="UP001531446"/>
    </source>
</evidence>
<dbReference type="EMBL" id="OX365879">
    <property type="protein sequence ID" value="CAI4043411.1"/>
    <property type="molecule type" value="Genomic_DNA"/>
</dbReference>